<accession>A0AAD2G1J3</accession>
<dbReference type="AlphaFoldDB" id="A0AAD2G1J3"/>
<sequence length="267" mass="30767">MSPLQKLICRSCLWDPSLEISAEGCKPPVCLPCRLDSLAGVDEETEADMQKFLRDQNVQLPAAANYEDVLSTWHRHPFFKAISSVKYPLLPASALHYSQLFAHDGKIRPIVDDMDKRGPIERIIRDMSVPAEDVTNFVCLLSLLTHFKEFKYGRTACRWKDYEKMYRTLQKPLQKVLLGNLSLELGTQDEWPMYATFEEDARFCDRKWDNHFDPITGERVVMRPVFLCHAHRRQNSNEHFSVTTIVRLAPRQASAINFAGGYEKCLS</sequence>
<dbReference type="Proteomes" id="UP001295423">
    <property type="component" value="Unassembled WGS sequence"/>
</dbReference>
<evidence type="ECO:0000313" key="1">
    <source>
        <dbReference type="EMBL" id="CAJ1959564.1"/>
    </source>
</evidence>
<protein>
    <submittedName>
        <fullName evidence="1">Uncharacterized protein</fullName>
    </submittedName>
</protein>
<dbReference type="EMBL" id="CAKOGP040002003">
    <property type="protein sequence ID" value="CAJ1959564.1"/>
    <property type="molecule type" value="Genomic_DNA"/>
</dbReference>
<gene>
    <name evidence="1" type="ORF">CYCCA115_LOCUS17985</name>
</gene>
<evidence type="ECO:0000313" key="2">
    <source>
        <dbReference type="Proteomes" id="UP001295423"/>
    </source>
</evidence>
<proteinExistence type="predicted"/>
<comment type="caution">
    <text evidence="1">The sequence shown here is derived from an EMBL/GenBank/DDBJ whole genome shotgun (WGS) entry which is preliminary data.</text>
</comment>
<reference evidence="1" key="1">
    <citation type="submission" date="2023-08" db="EMBL/GenBank/DDBJ databases">
        <authorList>
            <person name="Audoor S."/>
            <person name="Bilcke G."/>
        </authorList>
    </citation>
    <scope>NUCLEOTIDE SEQUENCE</scope>
</reference>
<keyword evidence="2" id="KW-1185">Reference proteome</keyword>
<organism evidence="1 2">
    <name type="scientific">Cylindrotheca closterium</name>
    <dbReference type="NCBI Taxonomy" id="2856"/>
    <lineage>
        <taxon>Eukaryota</taxon>
        <taxon>Sar</taxon>
        <taxon>Stramenopiles</taxon>
        <taxon>Ochrophyta</taxon>
        <taxon>Bacillariophyta</taxon>
        <taxon>Bacillariophyceae</taxon>
        <taxon>Bacillariophycidae</taxon>
        <taxon>Bacillariales</taxon>
        <taxon>Bacillariaceae</taxon>
        <taxon>Cylindrotheca</taxon>
    </lineage>
</organism>
<name>A0AAD2G1J3_9STRA</name>